<gene>
    <name evidence="6" type="ORF">DI536_36020</name>
</gene>
<feature type="DNA-binding region" description="H-T-H motif" evidence="4">
    <location>
        <begin position="33"/>
        <end position="52"/>
    </location>
</feature>
<dbReference type="InterPro" id="IPR009057">
    <property type="entry name" value="Homeodomain-like_sf"/>
</dbReference>
<evidence type="ECO:0000256" key="3">
    <source>
        <dbReference type="ARBA" id="ARBA00023163"/>
    </source>
</evidence>
<dbReference type="PRINTS" id="PR00455">
    <property type="entry name" value="HTHTETR"/>
</dbReference>
<dbReference type="InterPro" id="IPR036271">
    <property type="entry name" value="Tet_transcr_reg_TetR-rel_C_sf"/>
</dbReference>
<name>A0A2W5SV73_9BACT</name>
<dbReference type="AlphaFoldDB" id="A0A2W5SV73"/>
<reference evidence="6 7" key="1">
    <citation type="submission" date="2017-08" db="EMBL/GenBank/DDBJ databases">
        <title>Infants hospitalized years apart are colonized by the same room-sourced microbial strains.</title>
        <authorList>
            <person name="Brooks B."/>
            <person name="Olm M.R."/>
            <person name="Firek B.A."/>
            <person name="Baker R."/>
            <person name="Thomas B.C."/>
            <person name="Morowitz M.J."/>
            <person name="Banfield J.F."/>
        </authorList>
    </citation>
    <scope>NUCLEOTIDE SEQUENCE [LARGE SCALE GENOMIC DNA]</scope>
    <source>
        <strain evidence="6">S2_003_000_R2_14</strain>
    </source>
</reference>
<keyword evidence="2 4" id="KW-0238">DNA-binding</keyword>
<keyword evidence="3" id="KW-0804">Transcription</keyword>
<organism evidence="6 7">
    <name type="scientific">Archangium gephyra</name>
    <dbReference type="NCBI Taxonomy" id="48"/>
    <lineage>
        <taxon>Bacteria</taxon>
        <taxon>Pseudomonadati</taxon>
        <taxon>Myxococcota</taxon>
        <taxon>Myxococcia</taxon>
        <taxon>Myxococcales</taxon>
        <taxon>Cystobacterineae</taxon>
        <taxon>Archangiaceae</taxon>
        <taxon>Archangium</taxon>
    </lineage>
</organism>
<dbReference type="PANTHER" id="PTHR30055:SF220">
    <property type="entry name" value="TETR-FAMILY REGULATORY PROTEIN"/>
    <property type="match status" value="1"/>
</dbReference>
<dbReference type="Pfam" id="PF13305">
    <property type="entry name" value="TetR_C_33"/>
    <property type="match status" value="1"/>
</dbReference>
<dbReference type="PROSITE" id="PS50977">
    <property type="entry name" value="HTH_TETR_2"/>
    <property type="match status" value="1"/>
</dbReference>
<evidence type="ECO:0000313" key="7">
    <source>
        <dbReference type="Proteomes" id="UP000249061"/>
    </source>
</evidence>
<dbReference type="Gene3D" id="1.10.357.10">
    <property type="entry name" value="Tetracycline Repressor, domain 2"/>
    <property type="match status" value="1"/>
</dbReference>
<dbReference type="InterPro" id="IPR001647">
    <property type="entry name" value="HTH_TetR"/>
</dbReference>
<dbReference type="GO" id="GO:0000976">
    <property type="term" value="F:transcription cis-regulatory region binding"/>
    <property type="evidence" value="ECO:0007669"/>
    <property type="project" value="TreeGrafter"/>
</dbReference>
<feature type="domain" description="HTH tetR-type" evidence="5">
    <location>
        <begin position="10"/>
        <end position="70"/>
    </location>
</feature>
<dbReference type="SUPFAM" id="SSF46689">
    <property type="entry name" value="Homeodomain-like"/>
    <property type="match status" value="1"/>
</dbReference>
<comment type="caution">
    <text evidence="6">The sequence shown here is derived from an EMBL/GenBank/DDBJ whole genome shotgun (WGS) entry which is preliminary data.</text>
</comment>
<keyword evidence="1" id="KW-0805">Transcription regulation</keyword>
<dbReference type="SUPFAM" id="SSF48498">
    <property type="entry name" value="Tetracyclin repressor-like, C-terminal domain"/>
    <property type="match status" value="1"/>
</dbReference>
<dbReference type="InterPro" id="IPR025996">
    <property type="entry name" value="MT1864/Rv1816-like_C"/>
</dbReference>
<evidence type="ECO:0000256" key="1">
    <source>
        <dbReference type="ARBA" id="ARBA00023015"/>
    </source>
</evidence>
<proteinExistence type="predicted"/>
<dbReference type="Proteomes" id="UP000249061">
    <property type="component" value="Unassembled WGS sequence"/>
</dbReference>
<dbReference type="PANTHER" id="PTHR30055">
    <property type="entry name" value="HTH-TYPE TRANSCRIPTIONAL REGULATOR RUTR"/>
    <property type="match status" value="1"/>
</dbReference>
<evidence type="ECO:0000256" key="4">
    <source>
        <dbReference type="PROSITE-ProRule" id="PRU00335"/>
    </source>
</evidence>
<evidence type="ECO:0000313" key="6">
    <source>
        <dbReference type="EMBL" id="PZR03426.1"/>
    </source>
</evidence>
<evidence type="ECO:0000256" key="2">
    <source>
        <dbReference type="ARBA" id="ARBA00023125"/>
    </source>
</evidence>
<accession>A0A2W5SV73</accession>
<protein>
    <submittedName>
        <fullName evidence="6">TetR/AcrR family transcriptional regulator</fullName>
    </submittedName>
</protein>
<evidence type="ECO:0000259" key="5">
    <source>
        <dbReference type="PROSITE" id="PS50977"/>
    </source>
</evidence>
<sequence>MSNQRAYHHGDLRNALLRATIDLVREHGARGFSVAEAARRAGVSSAAPYRHFADRDAMLAAAALQAFLELDEEFDRLELGPDLATSAAQIATSYLTFAQADPARFEILFSAGLDKAAHPELLEQAASIQRRLERAIAPFVPASDLVGRGAELWSLAHGIATLNAGGNLQHVIAPDRIMAMTESAAGAWAAGVTA</sequence>
<dbReference type="Pfam" id="PF00440">
    <property type="entry name" value="TetR_N"/>
    <property type="match status" value="1"/>
</dbReference>
<dbReference type="InterPro" id="IPR050109">
    <property type="entry name" value="HTH-type_TetR-like_transc_reg"/>
</dbReference>
<dbReference type="EMBL" id="QFQP01000090">
    <property type="protein sequence ID" value="PZR03426.1"/>
    <property type="molecule type" value="Genomic_DNA"/>
</dbReference>
<dbReference type="GO" id="GO:0003700">
    <property type="term" value="F:DNA-binding transcription factor activity"/>
    <property type="evidence" value="ECO:0007669"/>
    <property type="project" value="TreeGrafter"/>
</dbReference>